<dbReference type="OrthoDB" id="2681328at2759"/>
<dbReference type="Proteomes" id="UP000054485">
    <property type="component" value="Unassembled WGS sequence"/>
</dbReference>
<accession>A0A0D0BF21</accession>
<dbReference type="EMBL" id="KN835254">
    <property type="protein sequence ID" value="KIK41888.1"/>
    <property type="molecule type" value="Genomic_DNA"/>
</dbReference>
<evidence type="ECO:0000313" key="2">
    <source>
        <dbReference type="Proteomes" id="UP000054485"/>
    </source>
</evidence>
<reference evidence="2" key="2">
    <citation type="submission" date="2015-01" db="EMBL/GenBank/DDBJ databases">
        <title>Evolutionary Origins and Diversification of the Mycorrhizal Mutualists.</title>
        <authorList>
            <consortium name="DOE Joint Genome Institute"/>
            <consortium name="Mycorrhizal Genomics Consortium"/>
            <person name="Kohler A."/>
            <person name="Kuo A."/>
            <person name="Nagy L.G."/>
            <person name="Floudas D."/>
            <person name="Copeland A."/>
            <person name="Barry K.W."/>
            <person name="Cichocki N."/>
            <person name="Veneault-Fourrey C."/>
            <person name="LaButti K."/>
            <person name="Lindquist E.A."/>
            <person name="Lipzen A."/>
            <person name="Lundell T."/>
            <person name="Morin E."/>
            <person name="Murat C."/>
            <person name="Riley R."/>
            <person name="Ohm R."/>
            <person name="Sun H."/>
            <person name="Tunlid A."/>
            <person name="Henrissat B."/>
            <person name="Grigoriev I.V."/>
            <person name="Hibbett D.S."/>
            <person name="Martin F."/>
        </authorList>
    </citation>
    <scope>NUCLEOTIDE SEQUENCE [LARGE SCALE GENOMIC DNA]</scope>
    <source>
        <strain evidence="2">UH-Slu-Lm8-n1</strain>
    </source>
</reference>
<dbReference type="InParanoid" id="A0A0D0BF21"/>
<keyword evidence="2" id="KW-1185">Reference proteome</keyword>
<dbReference type="AlphaFoldDB" id="A0A0D0BF21"/>
<evidence type="ECO:0000313" key="1">
    <source>
        <dbReference type="EMBL" id="KIK41888.1"/>
    </source>
</evidence>
<organism evidence="1 2">
    <name type="scientific">Suillus luteus UH-Slu-Lm8-n1</name>
    <dbReference type="NCBI Taxonomy" id="930992"/>
    <lineage>
        <taxon>Eukaryota</taxon>
        <taxon>Fungi</taxon>
        <taxon>Dikarya</taxon>
        <taxon>Basidiomycota</taxon>
        <taxon>Agaricomycotina</taxon>
        <taxon>Agaricomycetes</taxon>
        <taxon>Agaricomycetidae</taxon>
        <taxon>Boletales</taxon>
        <taxon>Suillineae</taxon>
        <taxon>Suillaceae</taxon>
        <taxon>Suillus</taxon>
    </lineage>
</organism>
<dbReference type="HOGENOM" id="CLU_991042_0_0_1"/>
<name>A0A0D0BF21_9AGAM</name>
<reference evidence="1 2" key="1">
    <citation type="submission" date="2014-04" db="EMBL/GenBank/DDBJ databases">
        <authorList>
            <consortium name="DOE Joint Genome Institute"/>
            <person name="Kuo A."/>
            <person name="Ruytinx J."/>
            <person name="Rineau F."/>
            <person name="Colpaert J."/>
            <person name="Kohler A."/>
            <person name="Nagy L.G."/>
            <person name="Floudas D."/>
            <person name="Copeland A."/>
            <person name="Barry K.W."/>
            <person name="Cichocki N."/>
            <person name="Veneault-Fourrey C."/>
            <person name="LaButti K."/>
            <person name="Lindquist E.A."/>
            <person name="Lipzen A."/>
            <person name="Lundell T."/>
            <person name="Morin E."/>
            <person name="Murat C."/>
            <person name="Sun H."/>
            <person name="Tunlid A."/>
            <person name="Henrissat B."/>
            <person name="Grigoriev I.V."/>
            <person name="Hibbett D.S."/>
            <person name="Martin F."/>
            <person name="Nordberg H.P."/>
            <person name="Cantor M.N."/>
            <person name="Hua S.X."/>
        </authorList>
    </citation>
    <scope>NUCLEOTIDE SEQUENCE [LARGE SCALE GENOMIC DNA]</scope>
    <source>
        <strain evidence="1 2">UH-Slu-Lm8-n1</strain>
    </source>
</reference>
<sequence length="281" mass="31870">MALYANRAAPRFRPYQLGGRFPTALENRFTTKFILKHDEADVSLIDVHQGKEIFKNGMSKMPNATVRRAVIAKRADVESKRLRALATAWELESTEKHAMLLQSVLRDNTEEYVDSMAETTFFQRVLVKRGMQELEDDADFTVAAYTHDLAAHQIADEQLNCLEEIGVERGMHLPLDDPSDGASDDAEVRLDECLESILEEASKLKVIQLSSSRYSTLYSWHRLHHSETMCLSAFYQILFLCITRSADGPWLVDSEEVDQLVTSIMMMLQSYPCLAMIAPTS</sequence>
<protein>
    <submittedName>
        <fullName evidence="1">Uncharacterized protein</fullName>
    </submittedName>
</protein>
<gene>
    <name evidence="1" type="ORF">CY34DRAFT_84568</name>
</gene>
<proteinExistence type="predicted"/>